<dbReference type="Proteomes" id="UP000826536">
    <property type="component" value="Segment"/>
</dbReference>
<accession>A0AAE8BHA1</accession>
<sequence length="89" mass="9947">MNMDRARRVIQQMLADEVPASQMSEEQVEAVAMYWEAIRAPVINLLQAVSSSLGMLDVHQTIRLAKAFEPLLLAGDDTPRRDTQPPKDA</sequence>
<proteinExistence type="predicted"/>
<name>A0AAE8BHA1_9CAUD</name>
<protein>
    <submittedName>
        <fullName evidence="1">Uncharacterized protein</fullName>
    </submittedName>
</protein>
<keyword evidence="2" id="KW-1185">Reference proteome</keyword>
<evidence type="ECO:0000313" key="2">
    <source>
        <dbReference type="Proteomes" id="UP000826536"/>
    </source>
</evidence>
<dbReference type="EMBL" id="MZ274308">
    <property type="protein sequence ID" value="QYC54986.1"/>
    <property type="molecule type" value="Genomic_DNA"/>
</dbReference>
<evidence type="ECO:0000313" key="1">
    <source>
        <dbReference type="EMBL" id="QYC54986.1"/>
    </source>
</evidence>
<organism evidence="1 2">
    <name type="scientific">Arthrobacter phage Popper</name>
    <dbReference type="NCBI Taxonomy" id="2859633"/>
    <lineage>
        <taxon>Viruses</taxon>
        <taxon>Duplodnaviria</taxon>
        <taxon>Heunggongvirae</taxon>
        <taxon>Uroviricota</taxon>
        <taxon>Caudoviricetes</taxon>
        <taxon>Daemsvirinae</taxon>
        <taxon>Nanditavirus</taxon>
        <taxon>Nanditavirus popper</taxon>
    </lineage>
</organism>
<dbReference type="GeneID" id="80034276"/>
<reference evidence="1" key="1">
    <citation type="submission" date="2021-05" db="EMBL/GenBank/DDBJ databases">
        <authorList>
            <person name="Oduselu T.J."/>
            <person name="Akomolafe A.O."/>
            <person name="Emem I.S."/>
            <person name="Adedeji R.O."/>
            <person name="Ojebola B.M."/>
            <person name="Daramola O.I."/>
            <person name="Olatinwo S.O."/>
            <person name="Taiwo A.E."/>
            <person name="Ayodele I.E."/>
            <person name="Atoyebi A.N."/>
            <person name="Raifu M."/>
            <person name="Adebiyi I."/>
            <person name="Ogunleye V.I."/>
            <person name="Faleye T.O.C."/>
            <person name="Bakarey A.S."/>
            <person name="Adewumi O.M."/>
            <person name="Anetor J.I."/>
            <person name="Ademowo O.G."/>
            <person name="Pollenz R.S."/>
            <person name="Garlena R.A."/>
            <person name="Russell D.A."/>
            <person name="Pope W.H."/>
            <person name="Jacobs-Sera D."/>
            <person name="Hatfull G.F."/>
        </authorList>
    </citation>
    <scope>NUCLEOTIDE SEQUENCE</scope>
</reference>
<dbReference type="RefSeq" id="YP_010761164.1">
    <property type="nucleotide sequence ID" value="NC_073592.1"/>
</dbReference>
<gene>
    <name evidence="1" type="primary">69</name>
    <name evidence="1" type="ORF">SEA_POPPER_69</name>
</gene>
<dbReference type="KEGG" id="vg:80034276"/>